<proteinExistence type="predicted"/>
<evidence type="ECO:0000313" key="1">
    <source>
        <dbReference type="EMBL" id="CAD6234773.1"/>
    </source>
</evidence>
<dbReference type="EMBL" id="CAJGYO010000006">
    <property type="protein sequence ID" value="CAD6234773.1"/>
    <property type="molecule type" value="Genomic_DNA"/>
</dbReference>
<dbReference type="AlphaFoldDB" id="A0A811NZN6"/>
<comment type="caution">
    <text evidence="1">The sequence shown here is derived from an EMBL/GenBank/DDBJ whole genome shotgun (WGS) entry which is preliminary data.</text>
</comment>
<accession>A0A811NZN6</accession>
<dbReference type="PANTHER" id="PTHR18868">
    <property type="entry name" value="OS07G0665300 PROTEIN-RELATED"/>
    <property type="match status" value="1"/>
</dbReference>
<protein>
    <submittedName>
        <fullName evidence="1">Uncharacterized protein</fullName>
    </submittedName>
</protein>
<name>A0A811NZN6_9POAL</name>
<evidence type="ECO:0000313" key="2">
    <source>
        <dbReference type="Proteomes" id="UP000604825"/>
    </source>
</evidence>
<dbReference type="OrthoDB" id="693262at2759"/>
<dbReference type="InterPro" id="IPR009003">
    <property type="entry name" value="Peptidase_S1_PA"/>
</dbReference>
<organism evidence="1 2">
    <name type="scientific">Miscanthus lutarioriparius</name>
    <dbReference type="NCBI Taxonomy" id="422564"/>
    <lineage>
        <taxon>Eukaryota</taxon>
        <taxon>Viridiplantae</taxon>
        <taxon>Streptophyta</taxon>
        <taxon>Embryophyta</taxon>
        <taxon>Tracheophyta</taxon>
        <taxon>Spermatophyta</taxon>
        <taxon>Magnoliopsida</taxon>
        <taxon>Liliopsida</taxon>
        <taxon>Poales</taxon>
        <taxon>Poaceae</taxon>
        <taxon>PACMAD clade</taxon>
        <taxon>Panicoideae</taxon>
        <taxon>Andropogonodae</taxon>
        <taxon>Andropogoneae</taxon>
        <taxon>Saccharinae</taxon>
        <taxon>Miscanthus</taxon>
    </lineage>
</organism>
<sequence>MASRGEKACMLYTYDCKFLMFSTCTITKAGIGGPLLDFDGNIVGMNFYDNYASGTPFLPWDVILNVLGHFKKKRTVDEAGLDDYASTKLDWTIAGDRSVMLNSWHVPLPTWYHPDDLKRHDYKMELENAGTGGPLLDFDGKFVGMNFYDKTIDEAGLDDYASNKLDWTIAGDRSVKFNRWPVPLPTWYRPDGLKRHDYKMELKNVRSRKIFL</sequence>
<dbReference type="Proteomes" id="UP000604825">
    <property type="component" value="Unassembled WGS sequence"/>
</dbReference>
<dbReference type="SUPFAM" id="SSF50494">
    <property type="entry name" value="Trypsin-like serine proteases"/>
    <property type="match status" value="1"/>
</dbReference>
<keyword evidence="2" id="KW-1185">Reference proteome</keyword>
<gene>
    <name evidence="1" type="ORF">NCGR_LOCUS23193</name>
</gene>
<dbReference type="PANTHER" id="PTHR18868:SF49">
    <property type="entry name" value="OS11G0147200 PROTEIN"/>
    <property type="match status" value="1"/>
</dbReference>
<reference evidence="1" key="1">
    <citation type="submission" date="2020-10" db="EMBL/GenBank/DDBJ databases">
        <authorList>
            <person name="Han B."/>
            <person name="Lu T."/>
            <person name="Zhao Q."/>
            <person name="Huang X."/>
            <person name="Zhao Y."/>
        </authorList>
    </citation>
    <scope>NUCLEOTIDE SEQUENCE</scope>
</reference>